<keyword evidence="5" id="KW-0547">Nucleotide-binding</keyword>
<dbReference type="SMART" id="SM00086">
    <property type="entry name" value="PAC"/>
    <property type="match status" value="3"/>
</dbReference>
<dbReference type="Pfam" id="PF02518">
    <property type="entry name" value="HATPase_c"/>
    <property type="match status" value="1"/>
</dbReference>
<sequence>MSDLPQSLQSMGDQWFKLSRHGIGIADPEGRWVAVNAALASMLGYGESELLGLPVAALFASADLESAGRLGAAARNSEAINGVILKGGDGKPVTFDVASVRLEPDAEGKSLTLWQFYEAEEKKRAEDKLEAARERQRVIGENIVDLYYICDREGRIVEAAPNAYTLLGYTPGELVGADEQMLFDEQDLRPYKSQCPNAGTWKEYRLKRKDGRSVWFEARIRPIEDNNGNSYKLFIGREVTARKKHESMSAEAERIAAIGSWEWEKESGRFSYSANLALIYQDAVTCIDAEEMKLIDLVAAEDREAFAELTTEAAGGGELSFESRMALRDGSFKYLHIRGTVAYTDAGEAGGLVGTVQDITDRKMVELKLQESVERYTSLKKYNHDAVVSIDLEGRVINANQVAQELTGYTVSEMIGNPIARFTGWKTFVPLRGNAVASEAEVRQNDKITHKDGSTREVLTTLAPIIIHGDNVGYYLIIKDITEQKKLLIEKESAESTNKAKSEFLAMMSHEIRTPMNGIIGMTDLLLDGDNLSDTQRSYLNVVRKSGETLLAIIGEILDFSKIDSGKTELVPEPFDIRACVNESVDVVSAKARDKGLRMDISVSPGVPKLAVGDASRLKQVLMNLLSNAVKFTASGGVDVTVAPIEADRGKLGLKFTVKDTGIGIPKDKAFKLFQPFYQIDNQFSRETEGTGLGLAISKKLVVLMGGDIWLEQRDEQGAAFSFTVSLDPAEASADPVAQPANAAQDPGITRPLRILVAEDNKINQLVMLKILEKLGHQVLIAAHGIEAVEAATHDAFDLIFMDVQMPGVDGIEATRMIRERLSAEACPVIVAVTANALKGDRERFMAAGMDEYMSKPIYSSLVKEMIGKFFSR</sequence>
<dbReference type="PROSITE" id="PS50110">
    <property type="entry name" value="RESPONSE_REGULATORY"/>
    <property type="match status" value="1"/>
</dbReference>
<dbReference type="SMART" id="SM00388">
    <property type="entry name" value="HisKA"/>
    <property type="match status" value="1"/>
</dbReference>
<dbReference type="InterPro" id="IPR000014">
    <property type="entry name" value="PAS"/>
</dbReference>
<dbReference type="Pfam" id="PF08448">
    <property type="entry name" value="PAS_4"/>
    <property type="match status" value="1"/>
</dbReference>
<evidence type="ECO:0000313" key="15">
    <source>
        <dbReference type="Proteomes" id="UP001161691"/>
    </source>
</evidence>
<dbReference type="InterPro" id="IPR000700">
    <property type="entry name" value="PAS-assoc_C"/>
</dbReference>
<organism evidence="14 15">
    <name type="scientific">Cohnella hashimotonis</name>
    <dbReference type="NCBI Taxonomy" id="2826895"/>
    <lineage>
        <taxon>Bacteria</taxon>
        <taxon>Bacillati</taxon>
        <taxon>Bacillota</taxon>
        <taxon>Bacilli</taxon>
        <taxon>Bacillales</taxon>
        <taxon>Paenibacillaceae</taxon>
        <taxon>Cohnella</taxon>
    </lineage>
</organism>
<dbReference type="InterPro" id="IPR004358">
    <property type="entry name" value="Sig_transdc_His_kin-like_C"/>
</dbReference>
<dbReference type="SUPFAM" id="SSF52172">
    <property type="entry name" value="CheY-like"/>
    <property type="match status" value="1"/>
</dbReference>
<proteinExistence type="predicted"/>
<feature type="modified residue" description="4-aspartylphosphate" evidence="9">
    <location>
        <position position="803"/>
    </location>
</feature>
<evidence type="ECO:0000256" key="1">
    <source>
        <dbReference type="ARBA" id="ARBA00000085"/>
    </source>
</evidence>
<keyword evidence="8" id="KW-0902">Two-component regulatory system</keyword>
<dbReference type="CDD" id="cd00130">
    <property type="entry name" value="PAS"/>
    <property type="match status" value="4"/>
</dbReference>
<keyword evidence="6" id="KW-0418">Kinase</keyword>
<keyword evidence="3 9" id="KW-0597">Phosphoprotein</keyword>
<dbReference type="SUPFAM" id="SSF47384">
    <property type="entry name" value="Homodimeric domain of signal transducing histidine kinase"/>
    <property type="match status" value="1"/>
</dbReference>
<evidence type="ECO:0000256" key="2">
    <source>
        <dbReference type="ARBA" id="ARBA00012438"/>
    </source>
</evidence>
<feature type="domain" description="PAS" evidence="12">
    <location>
        <begin position="132"/>
        <end position="176"/>
    </location>
</feature>
<dbReference type="EMBL" id="JAGRPV010000001">
    <property type="protein sequence ID" value="MDI4646039.1"/>
    <property type="molecule type" value="Genomic_DNA"/>
</dbReference>
<dbReference type="Gene3D" id="3.40.50.2300">
    <property type="match status" value="1"/>
</dbReference>
<dbReference type="PRINTS" id="PR00344">
    <property type="entry name" value="BCTRLSENSOR"/>
</dbReference>
<dbReference type="SUPFAM" id="SSF55874">
    <property type="entry name" value="ATPase domain of HSP90 chaperone/DNA topoisomerase II/histidine kinase"/>
    <property type="match status" value="1"/>
</dbReference>
<dbReference type="Gene3D" id="2.10.70.100">
    <property type="match status" value="1"/>
</dbReference>
<dbReference type="InterPro" id="IPR035965">
    <property type="entry name" value="PAS-like_dom_sf"/>
</dbReference>
<dbReference type="InterPro" id="IPR036097">
    <property type="entry name" value="HisK_dim/P_sf"/>
</dbReference>
<feature type="domain" description="PAC" evidence="13">
    <location>
        <begin position="200"/>
        <end position="251"/>
    </location>
</feature>
<dbReference type="PROSITE" id="PS50113">
    <property type="entry name" value="PAC"/>
    <property type="match status" value="2"/>
</dbReference>
<dbReference type="InterPro" id="IPR001789">
    <property type="entry name" value="Sig_transdc_resp-reg_receiver"/>
</dbReference>
<feature type="domain" description="Response regulatory" evidence="11">
    <location>
        <begin position="754"/>
        <end position="871"/>
    </location>
</feature>
<dbReference type="PROSITE" id="PS50112">
    <property type="entry name" value="PAS"/>
    <property type="match status" value="3"/>
</dbReference>
<feature type="domain" description="PAS" evidence="12">
    <location>
        <begin position="372"/>
        <end position="417"/>
    </location>
</feature>
<evidence type="ECO:0000259" key="11">
    <source>
        <dbReference type="PROSITE" id="PS50110"/>
    </source>
</evidence>
<comment type="catalytic activity">
    <reaction evidence="1">
        <text>ATP + protein L-histidine = ADP + protein N-phospho-L-histidine.</text>
        <dbReference type="EC" id="2.7.13.3"/>
    </reaction>
</comment>
<keyword evidence="4" id="KW-0808">Transferase</keyword>
<dbReference type="PANTHER" id="PTHR45339:SF1">
    <property type="entry name" value="HYBRID SIGNAL TRANSDUCTION HISTIDINE KINASE J"/>
    <property type="match status" value="1"/>
</dbReference>
<dbReference type="SMART" id="SM00448">
    <property type="entry name" value="REC"/>
    <property type="match status" value="1"/>
</dbReference>
<dbReference type="InterPro" id="IPR001610">
    <property type="entry name" value="PAC"/>
</dbReference>
<dbReference type="SMART" id="SM00091">
    <property type="entry name" value="PAS"/>
    <property type="match status" value="3"/>
</dbReference>
<evidence type="ECO:0000256" key="6">
    <source>
        <dbReference type="ARBA" id="ARBA00022777"/>
    </source>
</evidence>
<feature type="domain" description="PAC" evidence="13">
    <location>
        <begin position="319"/>
        <end position="371"/>
    </location>
</feature>
<dbReference type="EC" id="2.7.13.3" evidence="2"/>
<dbReference type="Pfam" id="PF00512">
    <property type="entry name" value="HisKA"/>
    <property type="match status" value="1"/>
</dbReference>
<feature type="domain" description="Histidine kinase" evidence="10">
    <location>
        <begin position="507"/>
        <end position="729"/>
    </location>
</feature>
<evidence type="ECO:0000256" key="3">
    <source>
        <dbReference type="ARBA" id="ARBA00022553"/>
    </source>
</evidence>
<dbReference type="InterPro" id="IPR036890">
    <property type="entry name" value="HATPase_C_sf"/>
</dbReference>
<evidence type="ECO:0000256" key="9">
    <source>
        <dbReference type="PROSITE-ProRule" id="PRU00169"/>
    </source>
</evidence>
<gene>
    <name evidence="14" type="ORF">KB449_13770</name>
</gene>
<dbReference type="PANTHER" id="PTHR45339">
    <property type="entry name" value="HYBRID SIGNAL TRANSDUCTION HISTIDINE KINASE J"/>
    <property type="match status" value="1"/>
</dbReference>
<evidence type="ECO:0000259" key="13">
    <source>
        <dbReference type="PROSITE" id="PS50113"/>
    </source>
</evidence>
<dbReference type="InterPro" id="IPR003594">
    <property type="entry name" value="HATPase_dom"/>
</dbReference>
<dbReference type="Proteomes" id="UP001161691">
    <property type="component" value="Unassembled WGS sequence"/>
</dbReference>
<dbReference type="NCBIfam" id="TIGR00229">
    <property type="entry name" value="sensory_box"/>
    <property type="match status" value="4"/>
</dbReference>
<evidence type="ECO:0000256" key="7">
    <source>
        <dbReference type="ARBA" id="ARBA00022840"/>
    </source>
</evidence>
<dbReference type="InterPro" id="IPR011006">
    <property type="entry name" value="CheY-like_superfamily"/>
</dbReference>
<evidence type="ECO:0000256" key="5">
    <source>
        <dbReference type="ARBA" id="ARBA00022741"/>
    </source>
</evidence>
<dbReference type="SUPFAM" id="SSF55785">
    <property type="entry name" value="PYP-like sensor domain (PAS domain)"/>
    <property type="match status" value="4"/>
</dbReference>
<dbReference type="InterPro" id="IPR005467">
    <property type="entry name" value="His_kinase_dom"/>
</dbReference>
<dbReference type="InterPro" id="IPR013656">
    <property type="entry name" value="PAS_4"/>
</dbReference>
<evidence type="ECO:0000259" key="10">
    <source>
        <dbReference type="PROSITE" id="PS50109"/>
    </source>
</evidence>
<reference evidence="14" key="1">
    <citation type="submission" date="2023-04" db="EMBL/GenBank/DDBJ databases">
        <title>Comparative genomic analysis of Cohnella hashimotonis sp. nov., isolated from the International Space Station.</title>
        <authorList>
            <person name="Venkateswaran K."/>
            <person name="Simpson A."/>
        </authorList>
    </citation>
    <scope>NUCLEOTIDE SEQUENCE</scope>
    <source>
        <strain evidence="14">F6_2S_P_1</strain>
    </source>
</reference>
<dbReference type="CDD" id="cd17546">
    <property type="entry name" value="REC_hyHK_CKI1_RcsC-like"/>
    <property type="match status" value="1"/>
</dbReference>
<evidence type="ECO:0000256" key="8">
    <source>
        <dbReference type="ARBA" id="ARBA00023012"/>
    </source>
</evidence>
<keyword evidence="15" id="KW-1185">Reference proteome</keyword>
<dbReference type="Gene3D" id="1.10.287.130">
    <property type="match status" value="1"/>
</dbReference>
<evidence type="ECO:0000256" key="4">
    <source>
        <dbReference type="ARBA" id="ARBA00022679"/>
    </source>
</evidence>
<dbReference type="RefSeq" id="WP_282908931.1">
    <property type="nucleotide sequence ID" value="NZ_JAGRPV010000001.1"/>
</dbReference>
<dbReference type="PROSITE" id="PS50109">
    <property type="entry name" value="HIS_KIN"/>
    <property type="match status" value="1"/>
</dbReference>
<evidence type="ECO:0000259" key="12">
    <source>
        <dbReference type="PROSITE" id="PS50112"/>
    </source>
</evidence>
<dbReference type="InterPro" id="IPR003661">
    <property type="entry name" value="HisK_dim/P_dom"/>
</dbReference>
<dbReference type="CDD" id="cd16922">
    <property type="entry name" value="HATPase_EvgS-ArcB-TorS-like"/>
    <property type="match status" value="1"/>
</dbReference>
<dbReference type="Gene3D" id="3.30.565.10">
    <property type="entry name" value="Histidine kinase-like ATPase, C-terminal domain"/>
    <property type="match status" value="1"/>
</dbReference>
<keyword evidence="7" id="KW-0067">ATP-binding</keyword>
<dbReference type="Pfam" id="PF13426">
    <property type="entry name" value="PAS_9"/>
    <property type="match status" value="2"/>
</dbReference>
<evidence type="ECO:0000313" key="14">
    <source>
        <dbReference type="EMBL" id="MDI4646039.1"/>
    </source>
</evidence>
<name>A0ABT6TGS5_9BACL</name>
<accession>A0ABT6TGS5</accession>
<dbReference type="Pfam" id="PF00072">
    <property type="entry name" value="Response_reg"/>
    <property type="match status" value="1"/>
</dbReference>
<comment type="caution">
    <text evidence="14">The sequence shown here is derived from an EMBL/GenBank/DDBJ whole genome shotgun (WGS) entry which is preliminary data.</text>
</comment>
<dbReference type="Gene3D" id="3.30.450.20">
    <property type="entry name" value="PAS domain"/>
    <property type="match status" value="4"/>
</dbReference>
<dbReference type="SMART" id="SM00387">
    <property type="entry name" value="HATPase_c"/>
    <property type="match status" value="1"/>
</dbReference>
<dbReference type="CDD" id="cd00082">
    <property type="entry name" value="HisKA"/>
    <property type="match status" value="1"/>
</dbReference>
<protein>
    <recommendedName>
        <fullName evidence="2">histidine kinase</fullName>
        <ecNumber evidence="2">2.7.13.3</ecNumber>
    </recommendedName>
</protein>
<feature type="domain" description="PAS" evidence="12">
    <location>
        <begin position="25"/>
        <end position="52"/>
    </location>
</feature>